<dbReference type="EMBL" id="QGNW01000879">
    <property type="protein sequence ID" value="RVW59743.1"/>
    <property type="molecule type" value="Genomic_DNA"/>
</dbReference>
<reference evidence="1 2" key="1">
    <citation type="journal article" date="2018" name="PLoS Genet.">
        <title>Population sequencing reveals clonal diversity and ancestral inbreeding in the grapevine cultivar Chardonnay.</title>
        <authorList>
            <person name="Roach M.J."/>
            <person name="Johnson D.L."/>
            <person name="Bohlmann J."/>
            <person name="van Vuuren H.J."/>
            <person name="Jones S.J."/>
            <person name="Pretorius I.S."/>
            <person name="Schmidt S.A."/>
            <person name="Borneman A.R."/>
        </authorList>
    </citation>
    <scope>NUCLEOTIDE SEQUENCE [LARGE SCALE GENOMIC DNA]</scope>
    <source>
        <strain evidence="2">cv. Chardonnay</strain>
        <tissue evidence="1">Leaf</tissue>
    </source>
</reference>
<protein>
    <submittedName>
        <fullName evidence="1">Uncharacterized protein</fullName>
    </submittedName>
</protein>
<accession>A0A438FIC8</accession>
<dbReference type="Proteomes" id="UP000288805">
    <property type="component" value="Unassembled WGS sequence"/>
</dbReference>
<evidence type="ECO:0000313" key="2">
    <source>
        <dbReference type="Proteomes" id="UP000288805"/>
    </source>
</evidence>
<name>A0A438FIC8_VITVI</name>
<evidence type="ECO:0000313" key="1">
    <source>
        <dbReference type="EMBL" id="RVW59743.1"/>
    </source>
</evidence>
<organism evidence="1 2">
    <name type="scientific">Vitis vinifera</name>
    <name type="common">Grape</name>
    <dbReference type="NCBI Taxonomy" id="29760"/>
    <lineage>
        <taxon>Eukaryota</taxon>
        <taxon>Viridiplantae</taxon>
        <taxon>Streptophyta</taxon>
        <taxon>Embryophyta</taxon>
        <taxon>Tracheophyta</taxon>
        <taxon>Spermatophyta</taxon>
        <taxon>Magnoliopsida</taxon>
        <taxon>eudicotyledons</taxon>
        <taxon>Gunneridae</taxon>
        <taxon>Pentapetalae</taxon>
        <taxon>rosids</taxon>
        <taxon>Vitales</taxon>
        <taxon>Vitaceae</taxon>
        <taxon>Viteae</taxon>
        <taxon>Vitis</taxon>
    </lineage>
</organism>
<comment type="caution">
    <text evidence="1">The sequence shown here is derived from an EMBL/GenBank/DDBJ whole genome shotgun (WGS) entry which is preliminary data.</text>
</comment>
<dbReference type="AlphaFoldDB" id="A0A438FIC8"/>
<gene>
    <name evidence="1" type="ORF">CK203_100257</name>
</gene>
<sequence>MALASFSFWRCHSLGFPTAAAPLFRVSCSSLKLNTTLTEINKAGVIPCLRARLPTGLVKRFHGANGPRHRRRVVELALKAEGTALTGDISVVSLLTVILLLMKKLVGKKGISS</sequence>
<proteinExistence type="predicted"/>